<sequence length="80" mass="8755">MTRPGGVLMADSVVSSLLLEGPLQAGSRDWVGHYFARQEPQRRVQVLAEKVFNGTETSKQQTSSVQLRADSSQAGMHIKV</sequence>
<reference evidence="2" key="1">
    <citation type="journal article" date="2022" name="bioRxiv">
        <title>Sequencing and chromosome-scale assembly of the giantPleurodeles waltlgenome.</title>
        <authorList>
            <person name="Brown T."/>
            <person name="Elewa A."/>
            <person name="Iarovenko S."/>
            <person name="Subramanian E."/>
            <person name="Araus A.J."/>
            <person name="Petzold A."/>
            <person name="Susuki M."/>
            <person name="Suzuki K.-i.T."/>
            <person name="Hayashi T."/>
            <person name="Toyoda A."/>
            <person name="Oliveira C."/>
            <person name="Osipova E."/>
            <person name="Leigh N.D."/>
            <person name="Simon A."/>
            <person name="Yun M.H."/>
        </authorList>
    </citation>
    <scope>NUCLEOTIDE SEQUENCE</scope>
    <source>
        <strain evidence="2">20211129_DDA</strain>
        <tissue evidence="2">Liver</tissue>
    </source>
</reference>
<keyword evidence="3" id="KW-1185">Reference proteome</keyword>
<name>A0AAV7M7C3_PLEWA</name>
<evidence type="ECO:0000256" key="1">
    <source>
        <dbReference type="SAM" id="MobiDB-lite"/>
    </source>
</evidence>
<feature type="compositionally biased region" description="Polar residues" evidence="1">
    <location>
        <begin position="55"/>
        <end position="74"/>
    </location>
</feature>
<dbReference type="EMBL" id="JANPWB010000014">
    <property type="protein sequence ID" value="KAJ1098984.1"/>
    <property type="molecule type" value="Genomic_DNA"/>
</dbReference>
<dbReference type="AlphaFoldDB" id="A0AAV7M7C3"/>
<dbReference type="Proteomes" id="UP001066276">
    <property type="component" value="Chromosome 10"/>
</dbReference>
<accession>A0AAV7M7C3</accession>
<proteinExistence type="predicted"/>
<evidence type="ECO:0000313" key="2">
    <source>
        <dbReference type="EMBL" id="KAJ1098984.1"/>
    </source>
</evidence>
<feature type="region of interest" description="Disordered" evidence="1">
    <location>
        <begin position="55"/>
        <end position="80"/>
    </location>
</feature>
<evidence type="ECO:0000313" key="3">
    <source>
        <dbReference type="Proteomes" id="UP001066276"/>
    </source>
</evidence>
<comment type="caution">
    <text evidence="2">The sequence shown here is derived from an EMBL/GenBank/DDBJ whole genome shotgun (WGS) entry which is preliminary data.</text>
</comment>
<gene>
    <name evidence="2" type="ORF">NDU88_004089</name>
</gene>
<protein>
    <submittedName>
        <fullName evidence="2">Uncharacterized protein</fullName>
    </submittedName>
</protein>
<organism evidence="2 3">
    <name type="scientific">Pleurodeles waltl</name>
    <name type="common">Iberian ribbed newt</name>
    <dbReference type="NCBI Taxonomy" id="8319"/>
    <lineage>
        <taxon>Eukaryota</taxon>
        <taxon>Metazoa</taxon>
        <taxon>Chordata</taxon>
        <taxon>Craniata</taxon>
        <taxon>Vertebrata</taxon>
        <taxon>Euteleostomi</taxon>
        <taxon>Amphibia</taxon>
        <taxon>Batrachia</taxon>
        <taxon>Caudata</taxon>
        <taxon>Salamandroidea</taxon>
        <taxon>Salamandridae</taxon>
        <taxon>Pleurodelinae</taxon>
        <taxon>Pleurodeles</taxon>
    </lineage>
</organism>